<keyword evidence="2" id="KW-1185">Reference proteome</keyword>
<organism evidence="1 2">
    <name type="scientific">Natrinema hispanicum</name>
    <dbReference type="NCBI Taxonomy" id="392421"/>
    <lineage>
        <taxon>Archaea</taxon>
        <taxon>Methanobacteriati</taxon>
        <taxon>Methanobacteriota</taxon>
        <taxon>Stenosarchaea group</taxon>
        <taxon>Halobacteria</taxon>
        <taxon>Halobacteriales</taxon>
        <taxon>Natrialbaceae</taxon>
        <taxon>Natrinema</taxon>
    </lineage>
</organism>
<name>A0A1I0HLT6_9EURY</name>
<proteinExistence type="predicted"/>
<reference evidence="2" key="1">
    <citation type="submission" date="2016-10" db="EMBL/GenBank/DDBJ databases">
        <authorList>
            <person name="Varghese N."/>
            <person name="Submissions S."/>
        </authorList>
    </citation>
    <scope>NUCLEOTIDE SEQUENCE [LARGE SCALE GENOMIC DNA]</scope>
    <source>
        <strain evidence="2">CDM_6</strain>
    </source>
</reference>
<evidence type="ECO:0000313" key="1">
    <source>
        <dbReference type="EMBL" id="SET84713.1"/>
    </source>
</evidence>
<dbReference type="PROSITE" id="PS51318">
    <property type="entry name" value="TAT"/>
    <property type="match status" value="1"/>
</dbReference>
<dbReference type="PROSITE" id="PS51257">
    <property type="entry name" value="PROKAR_LIPOPROTEIN"/>
    <property type="match status" value="1"/>
</dbReference>
<dbReference type="STRING" id="392421.SAMN04488694_11438"/>
<accession>A0A1I0HLT6</accession>
<dbReference type="AlphaFoldDB" id="A0A1I0HLT6"/>
<dbReference type="Proteomes" id="UP000199320">
    <property type="component" value="Unassembled WGS sequence"/>
</dbReference>
<gene>
    <name evidence="1" type="ORF">SAMN04488694_11438</name>
</gene>
<dbReference type="EMBL" id="FOIC01000014">
    <property type="protein sequence ID" value="SET84713.1"/>
    <property type="molecule type" value="Genomic_DNA"/>
</dbReference>
<dbReference type="InterPro" id="IPR006311">
    <property type="entry name" value="TAT_signal"/>
</dbReference>
<protein>
    <submittedName>
        <fullName evidence="1">Uncharacterized protein</fullName>
    </submittedName>
</protein>
<evidence type="ECO:0000313" key="2">
    <source>
        <dbReference type="Proteomes" id="UP000199320"/>
    </source>
</evidence>
<sequence>MPSRRRFLRRIGATATTVSLAAMSGCLGAGSVRTKVGGGWSNTIDLSSPDDDVFVPPNQFTTYVNRMREAYDEVAIPGLETKSLAGDFVGAYTRQEVIVPDRRFAVQDAAILVHRLDETRYRLRLWSAGRLLKKNYEVDPWGHYKKELAFTRLEQGISVKHNDNLSTNRSISTSGGHVDVAGEVVTIPDGYYNAGLADNVRYRSRWEGFHAGTVTLLGACKVSFTSAEEQQLEWEISNGVGIRTPF</sequence>